<dbReference type="AlphaFoldDB" id="A0A3L6T9P3"/>
<proteinExistence type="predicted"/>
<evidence type="ECO:0000256" key="1">
    <source>
        <dbReference type="SAM" id="MobiDB-lite"/>
    </source>
</evidence>
<gene>
    <name evidence="2" type="ORF">C2845_PM03G05580</name>
</gene>
<dbReference type="Proteomes" id="UP000275267">
    <property type="component" value="Unassembled WGS sequence"/>
</dbReference>
<feature type="compositionally biased region" description="Low complexity" evidence="1">
    <location>
        <begin position="56"/>
        <end position="81"/>
    </location>
</feature>
<protein>
    <submittedName>
        <fullName evidence="2">Uncharacterized protein</fullName>
    </submittedName>
</protein>
<name>A0A3L6T9P3_PANMI</name>
<accession>A0A3L6T9P3</accession>
<feature type="region of interest" description="Disordered" evidence="1">
    <location>
        <begin position="152"/>
        <end position="183"/>
    </location>
</feature>
<reference evidence="3" key="1">
    <citation type="journal article" date="2019" name="Nat. Commun.">
        <title>The genome of broomcorn millet.</title>
        <authorList>
            <person name="Zou C."/>
            <person name="Miki D."/>
            <person name="Li D."/>
            <person name="Tang Q."/>
            <person name="Xiao L."/>
            <person name="Rajput S."/>
            <person name="Deng P."/>
            <person name="Jia W."/>
            <person name="Huang R."/>
            <person name="Zhang M."/>
            <person name="Sun Y."/>
            <person name="Hu J."/>
            <person name="Fu X."/>
            <person name="Schnable P.S."/>
            <person name="Li F."/>
            <person name="Zhang H."/>
            <person name="Feng B."/>
            <person name="Zhu X."/>
            <person name="Liu R."/>
            <person name="Schnable J.C."/>
            <person name="Zhu J.-K."/>
            <person name="Zhang H."/>
        </authorList>
    </citation>
    <scope>NUCLEOTIDE SEQUENCE [LARGE SCALE GENOMIC DNA]</scope>
</reference>
<evidence type="ECO:0000313" key="3">
    <source>
        <dbReference type="Proteomes" id="UP000275267"/>
    </source>
</evidence>
<feature type="compositionally biased region" description="Low complexity" evidence="1">
    <location>
        <begin position="154"/>
        <end position="183"/>
    </location>
</feature>
<comment type="caution">
    <text evidence="2">The sequence shown here is derived from an EMBL/GenBank/DDBJ whole genome shotgun (WGS) entry which is preliminary data.</text>
</comment>
<evidence type="ECO:0000313" key="2">
    <source>
        <dbReference type="EMBL" id="RLN33576.1"/>
    </source>
</evidence>
<dbReference type="EMBL" id="PQIB02000002">
    <property type="protein sequence ID" value="RLN33576.1"/>
    <property type="molecule type" value="Genomic_DNA"/>
</dbReference>
<sequence length="340" mass="36307">MSPHRDSLALYTNYQPVGPTGQIFFPFLTSLPPPVPTALSPFLSPAPLLPPPAPARPSSSLLPRRAGPWRARGSMAAAGSRWPSSLAARPPWRWPDPGGPRPSPRGTMALTGPWRRPDPGGRRGAVAAAVSGQWRRQARGWGACRREARAEENLPLPAESTTPPPAAAHASLTLPSTTSTTHRPTPVLLLRGIKAAPAIAAPANSHLRAPPSSSNSSNRRRSRRQRGRGSRRWRRGAVGGARIFSHQSGGASVAQAMTTAETRAPLEPWRAVRRRRRSHGGGDSLPPSLPSWRRRSRSSEAAGGGGGVRRSCRSRRSSEAAARTRAVERECAGEELAVSS</sequence>
<feature type="compositionally biased region" description="Basic residues" evidence="1">
    <location>
        <begin position="218"/>
        <end position="235"/>
    </location>
</feature>
<feature type="compositionally biased region" description="Polar residues" evidence="1">
    <location>
        <begin position="245"/>
        <end position="261"/>
    </location>
</feature>
<feature type="region of interest" description="Disordered" evidence="1">
    <location>
        <begin position="46"/>
        <end position="140"/>
    </location>
</feature>
<organism evidence="2 3">
    <name type="scientific">Panicum miliaceum</name>
    <name type="common">Proso millet</name>
    <name type="synonym">Broomcorn millet</name>
    <dbReference type="NCBI Taxonomy" id="4540"/>
    <lineage>
        <taxon>Eukaryota</taxon>
        <taxon>Viridiplantae</taxon>
        <taxon>Streptophyta</taxon>
        <taxon>Embryophyta</taxon>
        <taxon>Tracheophyta</taxon>
        <taxon>Spermatophyta</taxon>
        <taxon>Magnoliopsida</taxon>
        <taxon>Liliopsida</taxon>
        <taxon>Poales</taxon>
        <taxon>Poaceae</taxon>
        <taxon>PACMAD clade</taxon>
        <taxon>Panicoideae</taxon>
        <taxon>Panicodae</taxon>
        <taxon>Paniceae</taxon>
        <taxon>Panicinae</taxon>
        <taxon>Panicum</taxon>
        <taxon>Panicum sect. Panicum</taxon>
    </lineage>
</organism>
<keyword evidence="3" id="KW-1185">Reference proteome</keyword>
<feature type="region of interest" description="Disordered" evidence="1">
    <location>
        <begin position="201"/>
        <end position="340"/>
    </location>
</feature>
<feature type="compositionally biased region" description="Pro residues" evidence="1">
    <location>
        <begin position="92"/>
        <end position="103"/>
    </location>
</feature>